<proteinExistence type="predicted"/>
<evidence type="ECO:0000259" key="2">
    <source>
        <dbReference type="Pfam" id="PF08924"/>
    </source>
</evidence>
<dbReference type="Gene3D" id="3.20.20.80">
    <property type="entry name" value="Glycosidases"/>
    <property type="match status" value="1"/>
</dbReference>
<evidence type="ECO:0000313" key="4">
    <source>
        <dbReference type="Proteomes" id="UP001212821"/>
    </source>
</evidence>
<feature type="domain" description="Rv2525c-like glycoside hydrolase-like" evidence="2">
    <location>
        <begin position="198"/>
        <end position="391"/>
    </location>
</feature>
<gene>
    <name evidence="3" type="ORF">O1G21_04680</name>
</gene>
<keyword evidence="1" id="KW-0732">Signal</keyword>
<evidence type="ECO:0000256" key="1">
    <source>
        <dbReference type="SAM" id="SignalP"/>
    </source>
</evidence>
<evidence type="ECO:0000313" key="3">
    <source>
        <dbReference type="EMBL" id="WBP85217.1"/>
    </source>
</evidence>
<keyword evidence="4" id="KW-1185">Reference proteome</keyword>
<dbReference type="Proteomes" id="UP001212821">
    <property type="component" value="Chromosome"/>
</dbReference>
<protein>
    <submittedName>
        <fullName evidence="3">DUF1906 domain-containing protein</fullName>
    </submittedName>
</protein>
<dbReference type="Pfam" id="PF08924">
    <property type="entry name" value="Rv2525c_GlyHyd-like"/>
    <property type="match status" value="1"/>
</dbReference>
<dbReference type="SUPFAM" id="SSF51445">
    <property type="entry name" value="(Trans)glycosidases"/>
    <property type="match status" value="1"/>
</dbReference>
<dbReference type="EMBL" id="CP115450">
    <property type="protein sequence ID" value="WBP85217.1"/>
    <property type="molecule type" value="Genomic_DNA"/>
</dbReference>
<reference evidence="4" key="1">
    <citation type="submission" date="2022-12" db="EMBL/GenBank/DDBJ databases">
        <authorList>
            <person name="Mo P."/>
        </authorList>
    </citation>
    <scope>NUCLEOTIDE SEQUENCE [LARGE SCALE GENOMIC DNA]</scope>
    <source>
        <strain evidence="4">HUAS 3-15</strain>
    </source>
</reference>
<sequence length="678" mass="69949">MSHRTNAHRLRAALAAGATLIALAAGTGTAHAAPDATTRTVSFQGYDFQVPADWSVVDLASDPAACVRFDRHAVYLGTPAADQNCPSHLAGRTEALVVEPQASGTTDKVTTDDRSSAELHAVAPRIKVTAPYADHRSVVENVLRQAGLAPVTAGSRQPLAAAAAAPAEPRLTALSAADTSFTGYGFDACSAPSSSAMAAWKGNSPYSAVGIYVGGPARACSQPNLTAGWVQQQAGAGWHFMPIWVGPQAPSLSSPSSQGTDAANGAVAAAAGLGFGPGSTLYVDMEAYASGYRGNVLSYLSAWSAQVHARGYRSGVYSSSDSGISDLANNVTSYTMPDVIWIARWNHVADTNEPLVPSAYWANHQRIHQYWGGDGNNESYGGYTINVDNDYLDVSSGAGGNAPVMRVDTVKGGSVFDNQRNPDGSWSGAALLDGNGQITQTATAALPDGTFHVTTLANGRVYDNQRNPDGTWTGANLLDDNGQIAAISSTALADGTMHVQTLAQGKVFDNQRNTDGTWTGANLLDGNGQITAIASAGLTNGTMHVQTIVQGKVYDNQRNTDGTWTGAATLDANGQITGLSSAALSDGTMHVQTIVQGKVFDNQRNTDGSWAGAALLDGNGQITAVSAAGLSDGTMHVQTLAQGSVFDNQRNADGSWAGAALVDGNGQISGISAAGFLK</sequence>
<dbReference type="InterPro" id="IPR017853">
    <property type="entry name" value="GH"/>
</dbReference>
<name>A0ABY7PXN9_9ACTN</name>
<organism evidence="3 4">
    <name type="scientific">Kitasatospora cathayae</name>
    <dbReference type="NCBI Taxonomy" id="3004092"/>
    <lineage>
        <taxon>Bacteria</taxon>
        <taxon>Bacillati</taxon>
        <taxon>Actinomycetota</taxon>
        <taxon>Actinomycetes</taxon>
        <taxon>Kitasatosporales</taxon>
        <taxon>Streptomycetaceae</taxon>
        <taxon>Kitasatospora</taxon>
    </lineage>
</organism>
<feature type="chain" id="PRO_5045740563" evidence="1">
    <location>
        <begin position="33"/>
        <end position="678"/>
    </location>
</feature>
<accession>A0ABY7PXN9</accession>
<dbReference type="InterPro" id="IPR015020">
    <property type="entry name" value="Rv2525c-like_Glyco_Hydro-like"/>
</dbReference>
<feature type="signal peptide" evidence="1">
    <location>
        <begin position="1"/>
        <end position="32"/>
    </location>
</feature>
<dbReference type="RefSeq" id="WP_270141021.1">
    <property type="nucleotide sequence ID" value="NZ_CP115450.1"/>
</dbReference>